<dbReference type="Proteomes" id="UP000028990">
    <property type="component" value="Unassembled WGS sequence"/>
</dbReference>
<accession>A0A091D4T9</accession>
<organism evidence="1 2">
    <name type="scientific">Fukomys damarensis</name>
    <name type="common">Damaraland mole rat</name>
    <name type="synonym">Cryptomys damarensis</name>
    <dbReference type="NCBI Taxonomy" id="885580"/>
    <lineage>
        <taxon>Eukaryota</taxon>
        <taxon>Metazoa</taxon>
        <taxon>Chordata</taxon>
        <taxon>Craniata</taxon>
        <taxon>Vertebrata</taxon>
        <taxon>Euteleostomi</taxon>
        <taxon>Mammalia</taxon>
        <taxon>Eutheria</taxon>
        <taxon>Euarchontoglires</taxon>
        <taxon>Glires</taxon>
        <taxon>Rodentia</taxon>
        <taxon>Hystricomorpha</taxon>
        <taxon>Bathyergidae</taxon>
        <taxon>Fukomys</taxon>
    </lineage>
</organism>
<reference evidence="1 2" key="1">
    <citation type="submission" date="2013-11" db="EMBL/GenBank/DDBJ databases">
        <title>The Damaraland mole rat (Fukomys damarensis) genome and evolution of African mole rats.</title>
        <authorList>
            <person name="Gladyshev V.N."/>
            <person name="Fang X."/>
        </authorList>
    </citation>
    <scope>NUCLEOTIDE SEQUENCE [LARGE SCALE GENOMIC DNA]</scope>
    <source>
        <tissue evidence="1">Liver</tissue>
    </source>
</reference>
<gene>
    <name evidence="1" type="ORF">H920_13426</name>
</gene>
<protein>
    <submittedName>
        <fullName evidence="1">Uncharacterized protein</fullName>
    </submittedName>
</protein>
<proteinExistence type="predicted"/>
<evidence type="ECO:0000313" key="2">
    <source>
        <dbReference type="Proteomes" id="UP000028990"/>
    </source>
</evidence>
<name>A0A091D4T9_FUKDA</name>
<dbReference type="EMBL" id="KN123387">
    <property type="protein sequence ID" value="KFO25230.1"/>
    <property type="molecule type" value="Genomic_DNA"/>
</dbReference>
<dbReference type="AlphaFoldDB" id="A0A091D4T9"/>
<evidence type="ECO:0000313" key="1">
    <source>
        <dbReference type="EMBL" id="KFO25230.1"/>
    </source>
</evidence>
<sequence length="135" mass="14613">MKEGIKEDTVVLYGVSDQGGDLGAEPSSEVLTLASKVCTRTTSGKAVFSRLSIVRCHAIELLQDGFIADLKLEKHDRPEEDGPASWRSEEEMAAEAAVLRTYFSDSAGNGCVYVSVECSGASDLQFLSWICVLDF</sequence>
<keyword evidence="2" id="KW-1185">Reference proteome</keyword>